<evidence type="ECO:0000313" key="3">
    <source>
        <dbReference type="Proteomes" id="UP000051950"/>
    </source>
</evidence>
<proteinExistence type="predicted"/>
<evidence type="ECO:0000313" key="2">
    <source>
        <dbReference type="EMBL" id="KRT16605.1"/>
    </source>
</evidence>
<keyword evidence="1" id="KW-0812">Transmembrane</keyword>
<gene>
    <name evidence="2" type="ORF">ASU31_07240</name>
</gene>
<sequence>MNKLKVVLVFIIIIAVIGSFLYWVASNANQQKIDRIEKVEEGYKYSKGIITDIHSYKGHSIEINYNIEGINYIYSGGWDYNPKKLNVNDSILFKYSTSDPKLIITELETKY</sequence>
<protein>
    <recommendedName>
        <fullName evidence="4">DUF3592 domain-containing protein</fullName>
    </recommendedName>
</protein>
<evidence type="ECO:0008006" key="4">
    <source>
        <dbReference type="Google" id="ProtNLM"/>
    </source>
</evidence>
<dbReference type="RefSeq" id="WP_057931710.1">
    <property type="nucleotide sequence ID" value="NZ_LMZQ01000004.1"/>
</dbReference>
<evidence type="ECO:0000256" key="1">
    <source>
        <dbReference type="SAM" id="Phobius"/>
    </source>
</evidence>
<dbReference type="EMBL" id="LMZQ01000004">
    <property type="protein sequence ID" value="KRT16605.1"/>
    <property type="molecule type" value="Genomic_DNA"/>
</dbReference>
<keyword evidence="1" id="KW-0472">Membrane</keyword>
<dbReference type="OrthoDB" id="893645at2"/>
<keyword evidence="1" id="KW-1133">Transmembrane helix</keyword>
<comment type="caution">
    <text evidence="2">The sequence shown here is derived from an EMBL/GenBank/DDBJ whole genome shotgun (WGS) entry which is preliminary data.</text>
</comment>
<organism evidence="2 3">
    <name type="scientific">Pedobacter ginsenosidimutans</name>
    <dbReference type="NCBI Taxonomy" id="687842"/>
    <lineage>
        <taxon>Bacteria</taxon>
        <taxon>Pseudomonadati</taxon>
        <taxon>Bacteroidota</taxon>
        <taxon>Sphingobacteriia</taxon>
        <taxon>Sphingobacteriales</taxon>
        <taxon>Sphingobacteriaceae</taxon>
        <taxon>Pedobacter</taxon>
    </lineage>
</organism>
<name>A0A0T5VS26_9SPHI</name>
<reference evidence="2 3" key="1">
    <citation type="submission" date="2015-11" db="EMBL/GenBank/DDBJ databases">
        <title>Sequence of Pedobacter ginsenosidimutans.</title>
        <authorList>
            <person name="Carson E."/>
            <person name="Keyser V."/>
            <person name="Newman J."/>
            <person name="Miller J."/>
        </authorList>
    </citation>
    <scope>NUCLEOTIDE SEQUENCE [LARGE SCALE GENOMIC DNA]</scope>
    <source>
        <strain evidence="2 3">KACC 14530</strain>
    </source>
</reference>
<accession>A0A0T5VS26</accession>
<keyword evidence="3" id="KW-1185">Reference proteome</keyword>
<feature type="transmembrane region" description="Helical" evidence="1">
    <location>
        <begin position="6"/>
        <end position="25"/>
    </location>
</feature>
<dbReference type="Proteomes" id="UP000051950">
    <property type="component" value="Unassembled WGS sequence"/>
</dbReference>
<dbReference type="AlphaFoldDB" id="A0A0T5VS26"/>